<sequence length="108" mass="12006">MPERLAISFFLLDVTALFLAIFGFLAAVSGLCLTKPEVVERATWGMFSSYSLCAKLHLDWPILAVIITAVIHSAAGLDVWLARLGIDAWWLWAAAIAVAFWFIYIYIA</sequence>
<protein>
    <submittedName>
        <fullName evidence="2">Uncharacterized protein</fullName>
    </submittedName>
</protein>
<name>H6Q7E9_PYROT</name>
<feature type="transmembrane region" description="Helical" evidence="1">
    <location>
        <begin position="60"/>
        <end position="82"/>
    </location>
</feature>
<gene>
    <name evidence="2" type="ordered locus">Pogu_0666</name>
</gene>
<organism evidence="2 3">
    <name type="scientific">Pyrobaculum oguniense (strain DSM 13380 / JCM 10595 / TE7)</name>
    <dbReference type="NCBI Taxonomy" id="698757"/>
    <lineage>
        <taxon>Archaea</taxon>
        <taxon>Thermoproteota</taxon>
        <taxon>Thermoprotei</taxon>
        <taxon>Thermoproteales</taxon>
        <taxon>Thermoproteaceae</taxon>
        <taxon>Pyrobaculum</taxon>
    </lineage>
</organism>
<dbReference type="AlphaFoldDB" id="H6Q7E9"/>
<evidence type="ECO:0000313" key="2">
    <source>
        <dbReference type="EMBL" id="AFA38693.1"/>
    </source>
</evidence>
<keyword evidence="3" id="KW-1185">Reference proteome</keyword>
<dbReference type="KEGG" id="pog:Pogu_0666"/>
<dbReference type="eggNOG" id="arCOG05590">
    <property type="taxonomic scope" value="Archaea"/>
</dbReference>
<feature type="transmembrane region" description="Helical" evidence="1">
    <location>
        <begin position="6"/>
        <end position="33"/>
    </location>
</feature>
<evidence type="ECO:0000256" key="1">
    <source>
        <dbReference type="SAM" id="Phobius"/>
    </source>
</evidence>
<evidence type="ECO:0000313" key="3">
    <source>
        <dbReference type="Proteomes" id="UP000009062"/>
    </source>
</evidence>
<accession>H6Q7E9</accession>
<dbReference type="EMBL" id="CP003316">
    <property type="protein sequence ID" value="AFA38693.1"/>
    <property type="molecule type" value="Genomic_DNA"/>
</dbReference>
<dbReference type="Proteomes" id="UP000009062">
    <property type="component" value="Chromosome"/>
</dbReference>
<keyword evidence="1" id="KW-0812">Transmembrane</keyword>
<feature type="transmembrane region" description="Helical" evidence="1">
    <location>
        <begin position="88"/>
        <end position="107"/>
    </location>
</feature>
<proteinExistence type="predicted"/>
<keyword evidence="1" id="KW-0472">Membrane</keyword>
<reference evidence="2 3" key="1">
    <citation type="journal article" date="2012" name="Stand. Genomic Sci.">
        <title>Complete genome sequence of Pyrobaculum oguniense.</title>
        <authorList>
            <person name="Bernick D.L."/>
            <person name="Karplus K."/>
            <person name="Lui L.M."/>
            <person name="Coker J.K."/>
            <person name="Murphy J.N."/>
            <person name="Chan P.P."/>
            <person name="Cozen A.E."/>
            <person name="Lowe T.M."/>
        </authorList>
    </citation>
    <scope>NUCLEOTIDE SEQUENCE [LARGE SCALE GENOMIC DNA]</scope>
    <source>
        <strain evidence="2 3">TE7</strain>
    </source>
</reference>
<keyword evidence="1" id="KW-1133">Transmembrane helix</keyword>
<dbReference type="HOGENOM" id="CLU_2191128_0_0_2"/>
<dbReference type="STRING" id="698757.Pogu_0666"/>